<keyword evidence="2" id="KW-1185">Reference proteome</keyword>
<evidence type="ECO:0000313" key="1">
    <source>
        <dbReference type="EMBL" id="PTR11175.1"/>
    </source>
</evidence>
<comment type="caution">
    <text evidence="1">The sequence shown here is derived from an EMBL/GenBank/DDBJ whole genome shotgun (WGS) entry which is preliminary data.</text>
</comment>
<dbReference type="EMBL" id="QAOT01000028">
    <property type="protein sequence ID" value="PTR11175.1"/>
    <property type="molecule type" value="Genomic_DNA"/>
</dbReference>
<organism evidence="1 2">
    <name type="scientific">Cereibacter azotoformans</name>
    <dbReference type="NCBI Taxonomy" id="43057"/>
    <lineage>
        <taxon>Bacteria</taxon>
        <taxon>Pseudomonadati</taxon>
        <taxon>Pseudomonadota</taxon>
        <taxon>Alphaproteobacteria</taxon>
        <taxon>Rhodobacterales</taxon>
        <taxon>Paracoccaceae</taxon>
        <taxon>Cereibacter</taxon>
    </lineage>
</organism>
<name>A0A2T5JSH4_9RHOB</name>
<dbReference type="RefSeq" id="WP_181318572.1">
    <property type="nucleotide sequence ID" value="NZ_QAOT01000028.1"/>
</dbReference>
<reference evidence="1 2" key="1">
    <citation type="submission" date="2018-04" db="EMBL/GenBank/DDBJ databases">
        <title>Genomic Encyclopedia of Type Strains, Phase III (KMG-III): the genomes of soil and plant-associated and newly described type strains.</title>
        <authorList>
            <person name="Whitman W."/>
        </authorList>
    </citation>
    <scope>NUCLEOTIDE SEQUENCE [LARGE SCALE GENOMIC DNA]</scope>
    <source>
        <strain evidence="1 2">KA25</strain>
    </source>
</reference>
<protein>
    <submittedName>
        <fullName evidence="1">Uncharacterized protein</fullName>
    </submittedName>
</protein>
<dbReference type="Proteomes" id="UP000244060">
    <property type="component" value="Unassembled WGS sequence"/>
</dbReference>
<evidence type="ECO:0000313" key="2">
    <source>
        <dbReference type="Proteomes" id="UP000244060"/>
    </source>
</evidence>
<accession>A0A2T5JSH4</accession>
<gene>
    <name evidence="1" type="ORF">C8J28_12836</name>
</gene>
<sequence>MADHPLPDDVAAEPGRFSRPEVERALRVIRAERDLFQALLWQVTRSTPRAATHPVTAR</sequence>
<proteinExistence type="predicted"/>
<dbReference type="AlphaFoldDB" id="A0A2T5JSH4"/>